<comment type="caution">
    <text evidence="1">The sequence shown here is derived from an EMBL/GenBank/DDBJ whole genome shotgun (WGS) entry which is preliminary data.</text>
</comment>
<sequence>MESRVERNFPRRRYQLHSKVERNFLRRSRLRHGVERNFLGRFRLRRHPFVDGIIETPELVYVTNQLHHLTLVALVNLRQEEDESLRTFTKCFFSCSHENQRFEFGSGTSINDNNTIVWAISNSLCKKQLASMDELRERVSKCVQMEEMAEFRNHIRVEHVVKP</sequence>
<organism evidence="1 2">
    <name type="scientific">Mucuna pruriens</name>
    <name type="common">Velvet bean</name>
    <name type="synonym">Dolichos pruriens</name>
    <dbReference type="NCBI Taxonomy" id="157652"/>
    <lineage>
        <taxon>Eukaryota</taxon>
        <taxon>Viridiplantae</taxon>
        <taxon>Streptophyta</taxon>
        <taxon>Embryophyta</taxon>
        <taxon>Tracheophyta</taxon>
        <taxon>Spermatophyta</taxon>
        <taxon>Magnoliopsida</taxon>
        <taxon>eudicotyledons</taxon>
        <taxon>Gunneridae</taxon>
        <taxon>Pentapetalae</taxon>
        <taxon>rosids</taxon>
        <taxon>fabids</taxon>
        <taxon>Fabales</taxon>
        <taxon>Fabaceae</taxon>
        <taxon>Papilionoideae</taxon>
        <taxon>50 kb inversion clade</taxon>
        <taxon>NPAAA clade</taxon>
        <taxon>indigoferoid/millettioid clade</taxon>
        <taxon>Phaseoleae</taxon>
        <taxon>Mucuna</taxon>
    </lineage>
</organism>
<gene>
    <name evidence="1" type="ORF">CR513_45864</name>
</gene>
<keyword evidence="2" id="KW-1185">Reference proteome</keyword>
<dbReference type="OrthoDB" id="1426925at2759"/>
<evidence type="ECO:0000313" key="1">
    <source>
        <dbReference type="EMBL" id="RDX74401.1"/>
    </source>
</evidence>
<evidence type="ECO:0000313" key="2">
    <source>
        <dbReference type="Proteomes" id="UP000257109"/>
    </source>
</evidence>
<dbReference type="Proteomes" id="UP000257109">
    <property type="component" value="Unassembled WGS sequence"/>
</dbReference>
<proteinExistence type="predicted"/>
<accession>A0A371F7Y3</accession>
<reference evidence="1" key="1">
    <citation type="submission" date="2018-05" db="EMBL/GenBank/DDBJ databases">
        <title>Draft genome of Mucuna pruriens seed.</title>
        <authorList>
            <person name="Nnadi N.E."/>
            <person name="Vos R."/>
            <person name="Hasami M.H."/>
            <person name="Devisetty U.K."/>
            <person name="Aguiy J.C."/>
        </authorList>
    </citation>
    <scope>NUCLEOTIDE SEQUENCE [LARGE SCALE GENOMIC DNA]</scope>
    <source>
        <strain evidence="1">JCA_2017</strain>
    </source>
</reference>
<dbReference type="EMBL" id="QJKJ01010195">
    <property type="protein sequence ID" value="RDX74401.1"/>
    <property type="molecule type" value="Genomic_DNA"/>
</dbReference>
<dbReference type="AlphaFoldDB" id="A0A371F7Y3"/>
<feature type="non-terminal residue" evidence="1">
    <location>
        <position position="1"/>
    </location>
</feature>
<protein>
    <submittedName>
        <fullName evidence="1">Uncharacterized protein</fullName>
    </submittedName>
</protein>
<name>A0A371F7Y3_MUCPR</name>